<dbReference type="PaxDb" id="4097-A0A1S4AX86"/>
<dbReference type="PANTHER" id="PTHR46038:SF12">
    <property type="entry name" value="OS03G0731800 PROTEIN"/>
    <property type="match status" value="1"/>
</dbReference>
<gene>
    <name evidence="1" type="primary">LOC107802336</name>
</gene>
<name>A0A1S4AX86_TOBAC</name>
<dbReference type="OrthoDB" id="540503at2759"/>
<organism evidence="1">
    <name type="scientific">Nicotiana tabacum</name>
    <name type="common">Common tobacco</name>
    <dbReference type="NCBI Taxonomy" id="4097"/>
    <lineage>
        <taxon>Eukaryota</taxon>
        <taxon>Viridiplantae</taxon>
        <taxon>Streptophyta</taxon>
        <taxon>Embryophyta</taxon>
        <taxon>Tracheophyta</taxon>
        <taxon>Spermatophyta</taxon>
        <taxon>Magnoliopsida</taxon>
        <taxon>eudicotyledons</taxon>
        <taxon>Gunneridae</taxon>
        <taxon>Pentapetalae</taxon>
        <taxon>asterids</taxon>
        <taxon>lamiids</taxon>
        <taxon>Solanales</taxon>
        <taxon>Solanaceae</taxon>
        <taxon>Nicotianoideae</taxon>
        <taxon>Nicotianeae</taxon>
        <taxon>Nicotiana</taxon>
    </lineage>
</organism>
<protein>
    <submittedName>
        <fullName evidence="1">Uncharacterized protein At1g28695-like</fullName>
    </submittedName>
</protein>
<evidence type="ECO:0000313" key="1">
    <source>
        <dbReference type="RefSeq" id="XP_016481294.1"/>
    </source>
</evidence>
<reference evidence="1" key="1">
    <citation type="submission" date="2025-08" db="UniProtKB">
        <authorList>
            <consortium name="RefSeq"/>
        </authorList>
    </citation>
    <scope>IDENTIFICATION</scope>
</reference>
<dbReference type="STRING" id="4097.A0A1S4AX86"/>
<dbReference type="RefSeq" id="XP_016481294.1">
    <property type="nucleotide sequence ID" value="XM_016625808.1"/>
</dbReference>
<dbReference type="PANTHER" id="PTHR46038">
    <property type="entry name" value="EXPRESSED PROTEIN-RELATED"/>
    <property type="match status" value="1"/>
</dbReference>
<dbReference type="KEGG" id="nta:107802336"/>
<accession>A0A1S4AX86</accession>
<dbReference type="AlphaFoldDB" id="A0A1S4AX86"/>
<sequence>MSRANFAIWQDTGVMRLRNPFLMLSKSKKLDIQMNTGFYYVRSNRKTISLFEICQIDTSKCESNRELAINCDKICHRGILLRDIELVVTVHANCCRSIEAKVADLKNVIMDWKRFKEAIAAAGEDERNNGSFKWSRHISGDNSWHVHFSALSRFGMQMLNNVV</sequence>
<dbReference type="InterPro" id="IPR044821">
    <property type="entry name" value="At1g28695/At4g15970-like"/>
</dbReference>
<proteinExistence type="predicted"/>